<protein>
    <submittedName>
        <fullName evidence="2">Uncharacterized protein</fullName>
    </submittedName>
</protein>
<feature type="region of interest" description="Disordered" evidence="1">
    <location>
        <begin position="79"/>
        <end position="148"/>
    </location>
</feature>
<organism evidence="2 3">
    <name type="scientific">Mikania micrantha</name>
    <name type="common">bitter vine</name>
    <dbReference type="NCBI Taxonomy" id="192012"/>
    <lineage>
        <taxon>Eukaryota</taxon>
        <taxon>Viridiplantae</taxon>
        <taxon>Streptophyta</taxon>
        <taxon>Embryophyta</taxon>
        <taxon>Tracheophyta</taxon>
        <taxon>Spermatophyta</taxon>
        <taxon>Magnoliopsida</taxon>
        <taxon>eudicotyledons</taxon>
        <taxon>Gunneridae</taxon>
        <taxon>Pentapetalae</taxon>
        <taxon>asterids</taxon>
        <taxon>campanulids</taxon>
        <taxon>Asterales</taxon>
        <taxon>Asteraceae</taxon>
        <taxon>Asteroideae</taxon>
        <taxon>Heliantheae alliance</taxon>
        <taxon>Eupatorieae</taxon>
        <taxon>Mikania</taxon>
    </lineage>
</organism>
<evidence type="ECO:0000313" key="3">
    <source>
        <dbReference type="Proteomes" id="UP000326396"/>
    </source>
</evidence>
<evidence type="ECO:0000256" key="1">
    <source>
        <dbReference type="SAM" id="MobiDB-lite"/>
    </source>
</evidence>
<sequence length="148" mass="16252">MEDVIDLEAQLLVASPRVENHACGGLSARKRLQKAILGVQCLKMFTAGASHGSSPEQDQNAINEDIEEVDQTVPLLGTVDDTLHSRKHRVGEQEQRRVAGREGLRARAEGPIGAAEQEQRRRLAEPEARKAGERSREPEGRSMVASRP</sequence>
<gene>
    <name evidence="2" type="ORF">E3N88_33505</name>
</gene>
<reference evidence="2 3" key="1">
    <citation type="submission" date="2019-05" db="EMBL/GenBank/DDBJ databases">
        <title>Mikania micrantha, genome provides insights into the molecular mechanism of rapid growth.</title>
        <authorList>
            <person name="Liu B."/>
        </authorList>
    </citation>
    <scope>NUCLEOTIDE SEQUENCE [LARGE SCALE GENOMIC DNA]</scope>
    <source>
        <strain evidence="2">NLD-2019</strain>
        <tissue evidence="2">Leaf</tissue>
    </source>
</reference>
<dbReference type="EMBL" id="SZYD01000016">
    <property type="protein sequence ID" value="KAD3337984.1"/>
    <property type="molecule type" value="Genomic_DNA"/>
</dbReference>
<comment type="caution">
    <text evidence="2">The sequence shown here is derived from an EMBL/GenBank/DDBJ whole genome shotgun (WGS) entry which is preliminary data.</text>
</comment>
<evidence type="ECO:0000313" key="2">
    <source>
        <dbReference type="EMBL" id="KAD3337984.1"/>
    </source>
</evidence>
<name>A0A5N6MBM8_9ASTR</name>
<keyword evidence="3" id="KW-1185">Reference proteome</keyword>
<dbReference type="AlphaFoldDB" id="A0A5N6MBM8"/>
<feature type="compositionally biased region" description="Basic and acidic residues" evidence="1">
    <location>
        <begin position="117"/>
        <end position="140"/>
    </location>
</feature>
<proteinExistence type="predicted"/>
<accession>A0A5N6MBM8</accession>
<feature type="compositionally biased region" description="Basic and acidic residues" evidence="1">
    <location>
        <begin position="90"/>
        <end position="108"/>
    </location>
</feature>
<dbReference type="Proteomes" id="UP000326396">
    <property type="component" value="Linkage Group LG6"/>
</dbReference>